<dbReference type="CDD" id="cd15489">
    <property type="entry name" value="PHD_SF"/>
    <property type="match status" value="1"/>
</dbReference>
<evidence type="ECO:0000313" key="4">
    <source>
        <dbReference type="Proteomes" id="UP000567179"/>
    </source>
</evidence>
<name>A0A8H5F6E2_9AGAR</name>
<evidence type="ECO:0000313" key="3">
    <source>
        <dbReference type="EMBL" id="KAF5325495.1"/>
    </source>
</evidence>
<feature type="region of interest" description="Disordered" evidence="1">
    <location>
        <begin position="238"/>
        <end position="258"/>
    </location>
</feature>
<evidence type="ECO:0000259" key="2">
    <source>
        <dbReference type="PROSITE" id="PS51038"/>
    </source>
</evidence>
<dbReference type="Gene3D" id="2.30.30.490">
    <property type="match status" value="1"/>
</dbReference>
<organism evidence="3 4">
    <name type="scientific">Psilocybe cf. subviscida</name>
    <dbReference type="NCBI Taxonomy" id="2480587"/>
    <lineage>
        <taxon>Eukaryota</taxon>
        <taxon>Fungi</taxon>
        <taxon>Dikarya</taxon>
        <taxon>Basidiomycota</taxon>
        <taxon>Agaricomycotina</taxon>
        <taxon>Agaricomycetes</taxon>
        <taxon>Agaricomycetidae</taxon>
        <taxon>Agaricales</taxon>
        <taxon>Agaricineae</taxon>
        <taxon>Strophariaceae</taxon>
        <taxon>Psilocybe</taxon>
    </lineage>
</organism>
<dbReference type="OrthoDB" id="10259622at2759"/>
<keyword evidence="4" id="KW-1185">Reference proteome</keyword>
<accession>A0A8H5F6E2</accession>
<dbReference type="PANTHER" id="PTHR46364">
    <property type="entry name" value="OS08G0421900 PROTEIN"/>
    <property type="match status" value="1"/>
</dbReference>
<sequence>MGRSARQNGNKRSSVSGSGSLGEAFRNFQSFRITDKEGVNHSFNLGNYVTILPHGHRPGTPIEEWQYWVGKITAIHAPHDSTDAESDDVRVEVLWYYNAKDASQTIKSFKASAVSSFERILSETKDFVDVQAFNATVPVIAFHEDDHLAPYIPWDSFFCRYTFEKQMRAIQPKPGTAVCNCHQPYNPNDSSLSSLMHFCPTSGCRRAYHQRCLLKTPTPGDLPPALLLATSPFDDKGLDSDLGGPLRKRRRSGRLSSQTAIVSEEERLRSLTKALADLPEDLVEVAQQPMVRGAAFQEGGVSGNIGFVTRAREIVYDFLESGNVPESWESAVFEPLKPGVQKGAIRNAIVRIGGLKSGLPRFACPTCHSAI</sequence>
<dbReference type="Proteomes" id="UP000567179">
    <property type="component" value="Unassembled WGS sequence"/>
</dbReference>
<proteinExistence type="predicted"/>
<dbReference type="EMBL" id="JAACJJ010000015">
    <property type="protein sequence ID" value="KAF5325495.1"/>
    <property type="molecule type" value="Genomic_DNA"/>
</dbReference>
<dbReference type="AlphaFoldDB" id="A0A8H5F6E2"/>
<dbReference type="InterPro" id="IPR001025">
    <property type="entry name" value="BAH_dom"/>
</dbReference>
<comment type="caution">
    <text evidence="3">The sequence shown here is derived from an EMBL/GenBank/DDBJ whole genome shotgun (WGS) entry which is preliminary data.</text>
</comment>
<protein>
    <recommendedName>
        <fullName evidence="2">BAH domain-containing protein</fullName>
    </recommendedName>
</protein>
<evidence type="ECO:0000256" key="1">
    <source>
        <dbReference type="SAM" id="MobiDB-lite"/>
    </source>
</evidence>
<feature type="domain" description="BAH" evidence="2">
    <location>
        <begin position="41"/>
        <end position="174"/>
    </location>
</feature>
<dbReference type="InterPro" id="IPR043151">
    <property type="entry name" value="BAH_sf"/>
</dbReference>
<dbReference type="GO" id="GO:0003682">
    <property type="term" value="F:chromatin binding"/>
    <property type="evidence" value="ECO:0007669"/>
    <property type="project" value="InterPro"/>
</dbReference>
<gene>
    <name evidence="3" type="ORF">D9619_009724</name>
</gene>
<dbReference type="PROSITE" id="PS51038">
    <property type="entry name" value="BAH"/>
    <property type="match status" value="1"/>
</dbReference>
<reference evidence="3 4" key="1">
    <citation type="journal article" date="2020" name="ISME J.">
        <title>Uncovering the hidden diversity of litter-decomposition mechanisms in mushroom-forming fungi.</title>
        <authorList>
            <person name="Floudas D."/>
            <person name="Bentzer J."/>
            <person name="Ahren D."/>
            <person name="Johansson T."/>
            <person name="Persson P."/>
            <person name="Tunlid A."/>
        </authorList>
    </citation>
    <scope>NUCLEOTIDE SEQUENCE [LARGE SCALE GENOMIC DNA]</scope>
    <source>
        <strain evidence="3 4">CBS 101986</strain>
    </source>
</reference>